<keyword evidence="5 7" id="KW-0472">Membrane</keyword>
<sequence>MLSIEKHIAAALEVPQLINRYNAIAAGQGFLDPNNFEVLQSYFWDQTKTRQSGLDIYFGSENGNFLEVKRFPDGRTSLLLRDRTTAPRLEEYSLDSRGRKGEKRVTEQQYDPRIRPWYTKAREVGDLTWSPIYIFATYRQLGITSTVPLYNAQGDFIGAFGIDYRLSEISDFLAGLEISPRGVVFIIEPSGDLVASSTAQEPFLEIDEKQERLPAIQSQEPVIQFTMKYLLKNSDNLADIQEKTGFSYRLQGQLQLVQVAPLPENLGLNWLIVVVIPDRDFTELVYGNIRFILAIGIIVTGVATVLGVVASQWIVGPVGELHRAAKALKTDDFDALSLQEIASRPDEIGEFSQTFLEMVESIDTRQQSLGEKLEELSRKNEESRRTASQGRGFNLEYL</sequence>
<evidence type="ECO:0000256" key="7">
    <source>
        <dbReference type="SAM" id="Phobius"/>
    </source>
</evidence>
<dbReference type="RefSeq" id="WP_006622175.1">
    <property type="nucleotide sequence ID" value="NZ_JBBWYZ010000009.1"/>
</dbReference>
<protein>
    <submittedName>
        <fullName evidence="9">Cache domain-containing protein</fullName>
    </submittedName>
</protein>
<keyword evidence="10" id="KW-1185">Reference proteome</keyword>
<feature type="region of interest" description="Disordered" evidence="6">
    <location>
        <begin position="374"/>
        <end position="398"/>
    </location>
</feature>
<name>A0ABU9EKG2_LIMFS</name>
<feature type="transmembrane region" description="Helical" evidence="7">
    <location>
        <begin position="291"/>
        <end position="315"/>
    </location>
</feature>
<dbReference type="SUPFAM" id="SSF103190">
    <property type="entry name" value="Sensory domain-like"/>
    <property type="match status" value="1"/>
</dbReference>
<keyword evidence="4 7" id="KW-1133">Transmembrane helix</keyword>
<comment type="subcellular location">
    <subcellularLocation>
        <location evidence="1">Cell membrane</location>
        <topology evidence="1">Multi-pass membrane protein</topology>
    </subcellularLocation>
</comment>
<dbReference type="Gene3D" id="3.30.450.20">
    <property type="entry name" value="PAS domain"/>
    <property type="match status" value="1"/>
</dbReference>
<dbReference type="PROSITE" id="PS50885">
    <property type="entry name" value="HAMP"/>
    <property type="match status" value="1"/>
</dbReference>
<organism evidence="9 10">
    <name type="scientific">Limnospira fusiformis PMC 851.14</name>
    <dbReference type="NCBI Taxonomy" id="2219512"/>
    <lineage>
        <taxon>Bacteria</taxon>
        <taxon>Bacillati</taxon>
        <taxon>Cyanobacteriota</taxon>
        <taxon>Cyanophyceae</taxon>
        <taxon>Oscillatoriophycideae</taxon>
        <taxon>Oscillatoriales</taxon>
        <taxon>Sirenicapillariaceae</taxon>
        <taxon>Limnospira</taxon>
    </lineage>
</organism>
<dbReference type="CDD" id="cd12913">
    <property type="entry name" value="PDC1_MCP_like"/>
    <property type="match status" value="1"/>
</dbReference>
<evidence type="ECO:0000256" key="3">
    <source>
        <dbReference type="ARBA" id="ARBA00022692"/>
    </source>
</evidence>
<dbReference type="CDD" id="cd06225">
    <property type="entry name" value="HAMP"/>
    <property type="match status" value="1"/>
</dbReference>
<gene>
    <name evidence="9" type="ORF">AAEJ74_11020</name>
</gene>
<comment type="caution">
    <text evidence="9">The sequence shown here is derived from an EMBL/GenBank/DDBJ whole genome shotgun (WGS) entry which is preliminary data.</text>
</comment>
<proteinExistence type="predicted"/>
<evidence type="ECO:0000259" key="8">
    <source>
        <dbReference type="PROSITE" id="PS50885"/>
    </source>
</evidence>
<feature type="domain" description="HAMP" evidence="8">
    <location>
        <begin position="312"/>
        <end position="367"/>
    </location>
</feature>
<feature type="compositionally biased region" description="Basic and acidic residues" evidence="6">
    <location>
        <begin position="374"/>
        <end position="385"/>
    </location>
</feature>
<dbReference type="Proteomes" id="UP001387447">
    <property type="component" value="Unassembled WGS sequence"/>
</dbReference>
<evidence type="ECO:0000256" key="1">
    <source>
        <dbReference type="ARBA" id="ARBA00004651"/>
    </source>
</evidence>
<evidence type="ECO:0000313" key="9">
    <source>
        <dbReference type="EMBL" id="MEK9512201.1"/>
    </source>
</evidence>
<dbReference type="EMBL" id="JBBWYZ010000009">
    <property type="protein sequence ID" value="MEK9512201.1"/>
    <property type="molecule type" value="Genomic_DNA"/>
</dbReference>
<evidence type="ECO:0000256" key="2">
    <source>
        <dbReference type="ARBA" id="ARBA00022475"/>
    </source>
</evidence>
<keyword evidence="2" id="KW-1003">Cell membrane</keyword>
<accession>A0ABU9EKG2</accession>
<dbReference type="InterPro" id="IPR029151">
    <property type="entry name" value="Sensor-like_sf"/>
</dbReference>
<keyword evidence="3 7" id="KW-0812">Transmembrane</keyword>
<dbReference type="SMART" id="SM00304">
    <property type="entry name" value="HAMP"/>
    <property type="match status" value="1"/>
</dbReference>
<evidence type="ECO:0000313" key="10">
    <source>
        <dbReference type="Proteomes" id="UP001387447"/>
    </source>
</evidence>
<dbReference type="InterPro" id="IPR003660">
    <property type="entry name" value="HAMP_dom"/>
</dbReference>
<evidence type="ECO:0000256" key="5">
    <source>
        <dbReference type="ARBA" id="ARBA00023136"/>
    </source>
</evidence>
<evidence type="ECO:0000256" key="6">
    <source>
        <dbReference type="SAM" id="MobiDB-lite"/>
    </source>
</evidence>
<evidence type="ECO:0000256" key="4">
    <source>
        <dbReference type="ARBA" id="ARBA00022989"/>
    </source>
</evidence>
<reference evidence="9 10" key="1">
    <citation type="journal article" date="2024" name="Front. Microbiol.">
        <title>Transcriptomic insights into the dominance of two phototrophs throughout the water column of a tropical hypersaline-alkaline crater lake (Dziani Dzaha, Mayotte).</title>
        <authorList>
            <person name="Duperron S."/>
            <person name="Halary S."/>
            <person name="Bouly J.-P."/>
            <person name="Roussel T."/>
            <person name="Hugoni M."/>
            <person name="Bruto M."/>
            <person name="Oger P."/>
            <person name="Duval C."/>
            <person name="Woo A."/>
            <person name="Jezequiel D."/>
            <person name="Ader M."/>
            <person name="Leboulanger C."/>
            <person name="Agogue H."/>
            <person name="Grossi V."/>
            <person name="Trousselier M."/>
            <person name="Bernard C."/>
        </authorList>
    </citation>
    <scope>NUCLEOTIDE SEQUENCE [LARGE SCALE GENOMIC DNA]</scope>
    <source>
        <strain evidence="9 10">PMC 851.14</strain>
    </source>
</reference>
<dbReference type="Gene3D" id="6.10.340.10">
    <property type="match status" value="1"/>
</dbReference>
<dbReference type="InterPro" id="IPR033479">
    <property type="entry name" value="dCache_1"/>
</dbReference>
<dbReference type="Pfam" id="PF02743">
    <property type="entry name" value="dCache_1"/>
    <property type="match status" value="1"/>
</dbReference>